<dbReference type="InterPro" id="IPR041898">
    <property type="entry name" value="MAGE_WH1"/>
</dbReference>
<sequence length="239" mass="27018">MPRPSQSRVSSSQSLSNSQLQTSQSADSSDDITAHVNAVVKAILNLSCNKAIIKRADLVNIALKGNGRILGRVLQDANIELKDIYGYTLVEVEKSKTMILCSTLPAGSMDELNDAYRRRYTLLYLILGYIFMKNGSVPETIVWEFLETIGIEEQQEHNYFGEVKKMYDSFFKQAYLARTKQALEGLNDEVTLISWGVRSKHEVSKKEILEGFCKVMNRNPVDFKTQYIEANGKDDEVDD</sequence>
<dbReference type="InterPro" id="IPR037445">
    <property type="entry name" value="MAGE"/>
</dbReference>
<feature type="domain" description="MAGE" evidence="2">
    <location>
        <begin position="32"/>
        <end position="230"/>
    </location>
</feature>
<dbReference type="FunFam" id="1.10.10.1210:FF:000001">
    <property type="entry name" value="melanoma-associated antigen D1"/>
    <property type="match status" value="1"/>
</dbReference>
<dbReference type="Pfam" id="PF01454">
    <property type="entry name" value="MAGE"/>
    <property type="match status" value="1"/>
</dbReference>
<dbReference type="VEuPathDB" id="VectorBase:ADAR2_009254"/>
<dbReference type="PANTHER" id="PTHR11736">
    <property type="entry name" value="MELANOMA-ASSOCIATED ANTIGEN MAGE ANTIGEN"/>
    <property type="match status" value="1"/>
</dbReference>
<dbReference type="InterPro" id="IPR002190">
    <property type="entry name" value="MHD_dom"/>
</dbReference>
<dbReference type="EMBL" id="GGFL01004699">
    <property type="protein sequence ID" value="MBW68877.1"/>
    <property type="molecule type" value="Transcribed_RNA"/>
</dbReference>
<evidence type="ECO:0000256" key="1">
    <source>
        <dbReference type="SAM" id="MobiDB-lite"/>
    </source>
</evidence>
<feature type="region of interest" description="Disordered" evidence="1">
    <location>
        <begin position="1"/>
        <end position="27"/>
    </location>
</feature>
<name>A0A2M4CU64_ANODA</name>
<dbReference type="InterPro" id="IPR041899">
    <property type="entry name" value="MAGE_WH2"/>
</dbReference>
<organism evidence="3">
    <name type="scientific">Anopheles darlingi</name>
    <name type="common">Mosquito</name>
    <dbReference type="NCBI Taxonomy" id="43151"/>
    <lineage>
        <taxon>Eukaryota</taxon>
        <taxon>Metazoa</taxon>
        <taxon>Ecdysozoa</taxon>
        <taxon>Arthropoda</taxon>
        <taxon>Hexapoda</taxon>
        <taxon>Insecta</taxon>
        <taxon>Pterygota</taxon>
        <taxon>Neoptera</taxon>
        <taxon>Endopterygota</taxon>
        <taxon>Diptera</taxon>
        <taxon>Nematocera</taxon>
        <taxon>Culicoidea</taxon>
        <taxon>Culicidae</taxon>
        <taxon>Anophelinae</taxon>
        <taxon>Anopheles</taxon>
    </lineage>
</organism>
<dbReference type="PANTHER" id="PTHR11736:SF14">
    <property type="entry name" value="NSE3 HOMOLOG, SMC5-SMC6 COMPLEX COMPONENT"/>
    <property type="match status" value="1"/>
</dbReference>
<dbReference type="SMART" id="SM01373">
    <property type="entry name" value="MAGE"/>
    <property type="match status" value="1"/>
</dbReference>
<feature type="compositionally biased region" description="Low complexity" evidence="1">
    <location>
        <begin position="1"/>
        <end position="25"/>
    </location>
</feature>
<reference evidence="3" key="1">
    <citation type="submission" date="2018-01" db="EMBL/GenBank/DDBJ databases">
        <title>An insight into the sialome of Amazonian anophelines.</title>
        <authorList>
            <person name="Ribeiro J.M."/>
            <person name="Scarpassa V."/>
            <person name="Calvo E."/>
        </authorList>
    </citation>
    <scope>NUCLEOTIDE SEQUENCE</scope>
</reference>
<dbReference type="GO" id="GO:0005634">
    <property type="term" value="C:nucleus"/>
    <property type="evidence" value="ECO:0007669"/>
    <property type="project" value="TreeGrafter"/>
</dbReference>
<evidence type="ECO:0000259" key="2">
    <source>
        <dbReference type="PROSITE" id="PS50838"/>
    </source>
</evidence>
<accession>A0A2M4CU64</accession>
<evidence type="ECO:0000313" key="3">
    <source>
        <dbReference type="EMBL" id="MBW68877.1"/>
    </source>
</evidence>
<dbReference type="PROSITE" id="PS50838">
    <property type="entry name" value="MAGE"/>
    <property type="match status" value="1"/>
</dbReference>
<proteinExistence type="predicted"/>
<dbReference type="Gene3D" id="1.10.10.1210">
    <property type="entry name" value="MAGE homology domain, winged helix WH2 motif"/>
    <property type="match status" value="1"/>
</dbReference>
<dbReference type="AlphaFoldDB" id="A0A2M4CU64"/>
<dbReference type="Gene3D" id="1.10.10.1200">
    <property type="entry name" value="MAGE homology domain, winged helix WH1 motif"/>
    <property type="match status" value="1"/>
</dbReference>
<protein>
    <recommendedName>
        <fullName evidence="2">MAGE domain-containing protein</fullName>
    </recommendedName>
</protein>